<reference evidence="3 4" key="1">
    <citation type="submission" date="2020-04" db="EMBL/GenBank/DDBJ databases">
        <authorList>
            <person name="Klaysubun C."/>
            <person name="Duangmal K."/>
            <person name="Lipun K."/>
        </authorList>
    </citation>
    <scope>NUCLEOTIDE SEQUENCE [LARGE SCALE GENOMIC DNA]</scope>
    <source>
        <strain evidence="3 4">K10HN5</strain>
    </source>
</reference>
<accession>A0ABX1S9T5</accession>
<protein>
    <submittedName>
        <fullName evidence="3">AMP-binding protein</fullName>
    </submittedName>
</protein>
<proteinExistence type="predicted"/>
<organism evidence="3 4">
    <name type="scientific">Pseudonocardia acidicola</name>
    <dbReference type="NCBI Taxonomy" id="2724939"/>
    <lineage>
        <taxon>Bacteria</taxon>
        <taxon>Bacillati</taxon>
        <taxon>Actinomycetota</taxon>
        <taxon>Actinomycetes</taxon>
        <taxon>Pseudonocardiales</taxon>
        <taxon>Pseudonocardiaceae</taxon>
        <taxon>Pseudonocardia</taxon>
    </lineage>
</organism>
<dbReference type="Pfam" id="PF00501">
    <property type="entry name" value="AMP-binding"/>
    <property type="match status" value="1"/>
</dbReference>
<dbReference type="PANTHER" id="PTHR43767">
    <property type="entry name" value="LONG-CHAIN-FATTY-ACID--COA LIGASE"/>
    <property type="match status" value="1"/>
</dbReference>
<evidence type="ECO:0000313" key="4">
    <source>
        <dbReference type="Proteomes" id="UP000820669"/>
    </source>
</evidence>
<name>A0ABX1S9T5_9PSEU</name>
<dbReference type="EMBL" id="JAAXLA010000021">
    <property type="protein sequence ID" value="NMH98334.1"/>
    <property type="molecule type" value="Genomic_DNA"/>
</dbReference>
<keyword evidence="4" id="KW-1185">Reference proteome</keyword>
<feature type="transmembrane region" description="Helical" evidence="1">
    <location>
        <begin position="641"/>
        <end position="663"/>
    </location>
</feature>
<feature type="transmembrane region" description="Helical" evidence="1">
    <location>
        <begin position="803"/>
        <end position="823"/>
    </location>
</feature>
<feature type="transmembrane region" description="Helical" evidence="1">
    <location>
        <begin position="575"/>
        <end position="596"/>
    </location>
</feature>
<evidence type="ECO:0000256" key="1">
    <source>
        <dbReference type="SAM" id="Phobius"/>
    </source>
</evidence>
<evidence type="ECO:0000259" key="2">
    <source>
        <dbReference type="PROSITE" id="PS50075"/>
    </source>
</evidence>
<feature type="transmembrane region" description="Helical" evidence="1">
    <location>
        <begin position="548"/>
        <end position="569"/>
    </location>
</feature>
<dbReference type="InterPro" id="IPR036736">
    <property type="entry name" value="ACP-like_sf"/>
</dbReference>
<dbReference type="PANTHER" id="PTHR43767:SF10">
    <property type="entry name" value="SURFACTIN SYNTHASE SUBUNIT 1"/>
    <property type="match status" value="1"/>
</dbReference>
<dbReference type="PROSITE" id="PS50075">
    <property type="entry name" value="CARRIER"/>
    <property type="match status" value="1"/>
</dbReference>
<gene>
    <name evidence="3" type="ORF">HF526_13580</name>
</gene>
<feature type="transmembrane region" description="Helical" evidence="1">
    <location>
        <begin position="675"/>
        <end position="692"/>
    </location>
</feature>
<feature type="transmembrane region" description="Helical" evidence="1">
    <location>
        <begin position="773"/>
        <end position="791"/>
    </location>
</feature>
<dbReference type="Proteomes" id="UP000820669">
    <property type="component" value="Unassembled WGS sequence"/>
</dbReference>
<feature type="transmembrane region" description="Helical" evidence="1">
    <location>
        <begin position="698"/>
        <end position="717"/>
    </location>
</feature>
<dbReference type="SUPFAM" id="SSF56801">
    <property type="entry name" value="Acetyl-CoA synthetase-like"/>
    <property type="match status" value="1"/>
</dbReference>
<dbReference type="InterPro" id="IPR002656">
    <property type="entry name" value="Acyl_transf_3_dom"/>
</dbReference>
<keyword evidence="1" id="KW-0812">Transmembrane</keyword>
<dbReference type="Gene3D" id="1.10.1200.10">
    <property type="entry name" value="ACP-like"/>
    <property type="match status" value="1"/>
</dbReference>
<dbReference type="Gene3D" id="3.40.50.12780">
    <property type="entry name" value="N-terminal domain of ligase-like"/>
    <property type="match status" value="1"/>
</dbReference>
<comment type="caution">
    <text evidence="3">The sequence shown here is derived from an EMBL/GenBank/DDBJ whole genome shotgun (WGS) entry which is preliminary data.</text>
</comment>
<feature type="domain" description="Carrier" evidence="2">
    <location>
        <begin position="467"/>
        <end position="548"/>
    </location>
</feature>
<dbReference type="InterPro" id="IPR000873">
    <property type="entry name" value="AMP-dep_synth/lig_dom"/>
</dbReference>
<feature type="transmembrane region" description="Helical" evidence="1">
    <location>
        <begin position="603"/>
        <end position="621"/>
    </location>
</feature>
<dbReference type="Pfam" id="PF00550">
    <property type="entry name" value="PP-binding"/>
    <property type="match status" value="1"/>
</dbReference>
<dbReference type="InterPro" id="IPR042099">
    <property type="entry name" value="ANL_N_sf"/>
</dbReference>
<dbReference type="Pfam" id="PF01757">
    <property type="entry name" value="Acyl_transf_3"/>
    <property type="match status" value="1"/>
</dbReference>
<keyword evidence="1" id="KW-0472">Membrane</keyword>
<sequence length="856" mass="91741">MPFVHQLQAYGDRPAVVAPDGTEISYRQLAARVSDVADRLGSVRRLVLIAASNDVEPLVTYLAALQGGHPVLLASADDRHHRDALVAAYDPDVVLSPTAGGWQLHERRPGSAHTLHPELALLLSTSGSTGSPKLVRLSAANVQANAASIAQYLGIRDTDRAVVSLPLHYCYGLSVVNSNLLCGAALILSKHSVVDPCFWSAFREHRATSLHGVPHTFDLLDRIGFDRLELPSLRYVTQAGGRLPAHQVRRFAELGERTGWDLFVMYGQTEATARMAYLPPGLTASHPSAIGVPVPGGSFELVSTGRADEGELVYSGPNVMLGYAHGPADLALGRTVDVLATGDIARRTPDGLYEVIGRKSRFVKLLGLRIDLDRVERILADAGITAACTGTDDGLIVAVTGADAGHVLRTVSARLGLPVGCIRTITVDELPRLGNGKIDYRTLGERARADAGSFAGTTRGPVRALGRLRRARERSVRAVFVRVLGEPDVDGDASFVSLGGDSLSYVEMSVALEDVLGCLPEDWHVLTVTELERARRRRRFGRAMETAVALRAVSIVLVVASHVGALHVLGGAHLLLALSGYSFARFTLVPVAGWGFPRRIGRSLARIAVPTVLWISWLAATEDHVRLRNIALLNAYLDPGFWNYWFVESLVQILALAALLFSVPAVRRFEHAHPFGFALTVLAVALVARGYGGPGNEFSALFMSLHLVLWIFALGWLAGRSRTAAQRAVVGALVLVLLPGFFGDPVREAIVAGGLLLVLLRPRIVLPRPAPRVLALLAGASLSIYLTHYAVYPELLPHVPPAVVVVLSLAAGIGGWLIVRWAARVAAAVLGRRGRPRPLSGAEPVGPFRAAPARAL</sequence>
<dbReference type="InterPro" id="IPR009081">
    <property type="entry name" value="PP-bd_ACP"/>
</dbReference>
<dbReference type="SUPFAM" id="SSF47336">
    <property type="entry name" value="ACP-like"/>
    <property type="match status" value="1"/>
</dbReference>
<keyword evidence="1" id="KW-1133">Transmembrane helix</keyword>
<dbReference type="InterPro" id="IPR050237">
    <property type="entry name" value="ATP-dep_AMP-bd_enzyme"/>
</dbReference>
<evidence type="ECO:0000313" key="3">
    <source>
        <dbReference type="EMBL" id="NMH98334.1"/>
    </source>
</evidence>